<name>A0A841UN38_MICAE</name>
<evidence type="ECO:0000313" key="2">
    <source>
        <dbReference type="EMBL" id="MBC1189990.1"/>
    </source>
</evidence>
<dbReference type="Proteomes" id="UP000551499">
    <property type="component" value="Unassembled WGS sequence"/>
</dbReference>
<evidence type="ECO:0000259" key="1">
    <source>
        <dbReference type="Pfam" id="PF03235"/>
    </source>
</evidence>
<reference evidence="2 3" key="1">
    <citation type="submission" date="2020-07" db="EMBL/GenBank/DDBJ databases">
        <title>Genomes of two Microcystis aeruginosa (Cyanobacteria) strains from Florida (USA) with disparate toxicogenic potential.</title>
        <authorList>
            <person name="Lefler F.W."/>
            <person name="Barbosa M."/>
            <person name="Berthold D.E."/>
            <person name="Laughinghouse H.D. IV."/>
        </authorList>
    </citation>
    <scope>NUCLEOTIDE SEQUENCE [LARGE SCALE GENOMIC DNA]</scope>
    <source>
        <strain evidence="2 3">BLCCF108</strain>
    </source>
</reference>
<protein>
    <submittedName>
        <fullName evidence="2">DUF262 domain-containing protein</fullName>
    </submittedName>
</protein>
<evidence type="ECO:0000313" key="3">
    <source>
        <dbReference type="Proteomes" id="UP000551499"/>
    </source>
</evidence>
<dbReference type="PANTHER" id="PTHR37292">
    <property type="entry name" value="VNG6097C"/>
    <property type="match status" value="1"/>
</dbReference>
<accession>A0A841UN38</accession>
<dbReference type="AlphaFoldDB" id="A0A841UN38"/>
<feature type="domain" description="GmrSD restriction endonucleases N-terminal" evidence="1">
    <location>
        <begin position="8"/>
        <end position="216"/>
    </location>
</feature>
<proteinExistence type="predicted"/>
<organism evidence="2 3">
    <name type="scientific">Microcystis aeruginosa BLCC-F108</name>
    <dbReference type="NCBI Taxonomy" id="2755317"/>
    <lineage>
        <taxon>Bacteria</taxon>
        <taxon>Bacillati</taxon>
        <taxon>Cyanobacteriota</taxon>
        <taxon>Cyanophyceae</taxon>
        <taxon>Oscillatoriophycideae</taxon>
        <taxon>Chroococcales</taxon>
        <taxon>Microcystaceae</taxon>
        <taxon>Microcystis</taxon>
    </lineage>
</organism>
<comment type="caution">
    <text evidence="2">The sequence shown here is derived from an EMBL/GenBank/DDBJ whole genome shotgun (WGS) entry which is preliminary data.</text>
</comment>
<dbReference type="PANTHER" id="PTHR37292:SF2">
    <property type="entry name" value="DUF262 DOMAIN-CONTAINING PROTEIN"/>
    <property type="match status" value="1"/>
</dbReference>
<dbReference type="Pfam" id="PF03235">
    <property type="entry name" value="GmrSD_N"/>
    <property type="match status" value="1"/>
</dbReference>
<gene>
    <name evidence="2" type="ORF">H0902_03805</name>
</gene>
<dbReference type="EMBL" id="JACEGB010000064">
    <property type="protein sequence ID" value="MBC1189990.1"/>
    <property type="molecule type" value="Genomic_DNA"/>
</dbReference>
<dbReference type="InterPro" id="IPR004919">
    <property type="entry name" value="GmrSD_N"/>
</dbReference>
<sequence>MEYQSYSIRKLLDSVSSGSVRIPAFQRGFVWGMDRVAYLMDSIYKNYPFGSLLLWRTKYKLAVERKLGQFELPKPTEDYPIDYVLDGQQRLTSIFSVFQTELEPTSEGGWLQIYFDFEADDDVQESKFLALQEGDVDPNRHFPLSVLFDSVKYREAASKFSNDQIRRLDRMQEKFKEVSIPAQILKTDDRAIVAIVFERVNRLGMELDTLQLLAAWTWNDDFDLLENFKELKEDLEEFGFSEVGEDSDLILRCAAAILMKDPTPDTLLKLNGQQVRTAFPKVRNGIFGAIDFLRTQLKVMSLKNLPYSALIIPLCVFFAEPDGKQISYDAKVYARLKKWFWRSCFTNRYGSQIKRTATTDINEVEKLKSGEASVLGDIPYDIDECFFKDSYFRLTSANTKTFILMLANNDPKTFLSGSSIDLDKVLQKYNRAEFHHIYPKAYLRDAGHSDKEINCLANFCFINASENKKIGRKRPSEYITLMPKDDDLKSILTSAFCSDETFNDDFSLFVTNRSSLLFNFAKNLMQDATSS</sequence>